<protein>
    <submittedName>
        <fullName evidence="1">Uncharacterized protein</fullName>
    </submittedName>
</protein>
<accession>A0ACB8ZG23</accession>
<sequence length="289" mass="32544">MSISAFVNQWRSGEDDTVPRGTIMKNPREAKIIGLRALLGIYCKDKLALEDSTYLSMYLVEDPSLMDLQGLLLYLVAQHLQRHPHYTPLGCANDSLSMNNIGRMFQFENVLLLLNRFSSVTACFFMELNTHWIDTNGARSENLSIINGMRHLKLGHIKDHLQWLFAEGHLIGEGHLSMVIYKGALRNLNGVIGSFVAFSQNRADVIHNRRVAMFLLSSLAAWKFHNAVPVLAHHSVSYFPFSSFYWSADFGKGCKSKGDSRVGIENKRLPKPLLEGLSGSRLGHENNQL</sequence>
<dbReference type="EMBL" id="CM042056">
    <property type="protein sequence ID" value="KAI3696752.1"/>
    <property type="molecule type" value="Genomic_DNA"/>
</dbReference>
<reference evidence="1 2" key="2">
    <citation type="journal article" date="2022" name="Mol. Ecol. Resour.">
        <title>The genomes of chicory, endive, great burdock and yacon provide insights into Asteraceae paleo-polyploidization history and plant inulin production.</title>
        <authorList>
            <person name="Fan W."/>
            <person name="Wang S."/>
            <person name="Wang H."/>
            <person name="Wang A."/>
            <person name="Jiang F."/>
            <person name="Liu H."/>
            <person name="Zhao H."/>
            <person name="Xu D."/>
            <person name="Zhang Y."/>
        </authorList>
    </citation>
    <scope>NUCLEOTIDE SEQUENCE [LARGE SCALE GENOMIC DNA]</scope>
    <source>
        <strain evidence="2">cv. Niubang</strain>
    </source>
</reference>
<gene>
    <name evidence="1" type="ORF">L6452_29280</name>
</gene>
<keyword evidence="2" id="KW-1185">Reference proteome</keyword>
<dbReference type="Proteomes" id="UP001055879">
    <property type="component" value="Linkage Group LG10"/>
</dbReference>
<evidence type="ECO:0000313" key="2">
    <source>
        <dbReference type="Proteomes" id="UP001055879"/>
    </source>
</evidence>
<comment type="caution">
    <text evidence="1">The sequence shown here is derived from an EMBL/GenBank/DDBJ whole genome shotgun (WGS) entry which is preliminary data.</text>
</comment>
<reference evidence="2" key="1">
    <citation type="journal article" date="2022" name="Mol. Ecol. Resour.">
        <title>The genomes of chicory, endive, great burdock and yacon provide insights into Asteraceae palaeo-polyploidization history and plant inulin production.</title>
        <authorList>
            <person name="Fan W."/>
            <person name="Wang S."/>
            <person name="Wang H."/>
            <person name="Wang A."/>
            <person name="Jiang F."/>
            <person name="Liu H."/>
            <person name="Zhao H."/>
            <person name="Xu D."/>
            <person name="Zhang Y."/>
        </authorList>
    </citation>
    <scope>NUCLEOTIDE SEQUENCE [LARGE SCALE GENOMIC DNA]</scope>
    <source>
        <strain evidence="2">cv. Niubang</strain>
    </source>
</reference>
<proteinExistence type="predicted"/>
<evidence type="ECO:0000313" key="1">
    <source>
        <dbReference type="EMBL" id="KAI3696752.1"/>
    </source>
</evidence>
<organism evidence="1 2">
    <name type="scientific">Arctium lappa</name>
    <name type="common">Greater burdock</name>
    <name type="synonym">Lappa major</name>
    <dbReference type="NCBI Taxonomy" id="4217"/>
    <lineage>
        <taxon>Eukaryota</taxon>
        <taxon>Viridiplantae</taxon>
        <taxon>Streptophyta</taxon>
        <taxon>Embryophyta</taxon>
        <taxon>Tracheophyta</taxon>
        <taxon>Spermatophyta</taxon>
        <taxon>Magnoliopsida</taxon>
        <taxon>eudicotyledons</taxon>
        <taxon>Gunneridae</taxon>
        <taxon>Pentapetalae</taxon>
        <taxon>asterids</taxon>
        <taxon>campanulids</taxon>
        <taxon>Asterales</taxon>
        <taxon>Asteraceae</taxon>
        <taxon>Carduoideae</taxon>
        <taxon>Cardueae</taxon>
        <taxon>Arctiinae</taxon>
        <taxon>Arctium</taxon>
    </lineage>
</organism>
<name>A0ACB8ZG23_ARCLA</name>